<gene>
    <name evidence="2" type="ORF">NPX13_g8601</name>
</gene>
<keyword evidence="3" id="KW-1185">Reference proteome</keyword>
<dbReference type="EMBL" id="JANPWZ010001918">
    <property type="protein sequence ID" value="KAJ3562341.1"/>
    <property type="molecule type" value="Genomic_DNA"/>
</dbReference>
<protein>
    <recommendedName>
        <fullName evidence="1">Heterokaryon incompatibility domain-containing protein</fullName>
    </recommendedName>
</protein>
<dbReference type="PANTHER" id="PTHR33112">
    <property type="entry name" value="DOMAIN PROTEIN, PUTATIVE-RELATED"/>
    <property type="match status" value="1"/>
</dbReference>
<dbReference type="InterPro" id="IPR010730">
    <property type="entry name" value="HET"/>
</dbReference>
<reference evidence="2" key="1">
    <citation type="submission" date="2022-07" db="EMBL/GenBank/DDBJ databases">
        <title>Genome Sequence of Xylaria arbuscula.</title>
        <authorList>
            <person name="Buettner E."/>
        </authorList>
    </citation>
    <scope>NUCLEOTIDE SEQUENCE</scope>
    <source>
        <strain evidence="2">VT107</strain>
    </source>
</reference>
<evidence type="ECO:0000313" key="2">
    <source>
        <dbReference type="EMBL" id="KAJ3562341.1"/>
    </source>
</evidence>
<dbReference type="Proteomes" id="UP001148614">
    <property type="component" value="Unassembled WGS sequence"/>
</dbReference>
<comment type="caution">
    <text evidence="2">The sequence shown here is derived from an EMBL/GenBank/DDBJ whole genome shotgun (WGS) entry which is preliminary data.</text>
</comment>
<dbReference type="Pfam" id="PF06985">
    <property type="entry name" value="HET"/>
    <property type="match status" value="1"/>
</dbReference>
<accession>A0A9W8TIG2</accession>
<evidence type="ECO:0000313" key="3">
    <source>
        <dbReference type="Proteomes" id="UP001148614"/>
    </source>
</evidence>
<dbReference type="VEuPathDB" id="FungiDB:F4678DRAFT_466994"/>
<dbReference type="PANTHER" id="PTHR33112:SF9">
    <property type="entry name" value="HETEROKARYON INCOMPATIBILITY DOMAIN-CONTAINING PROTEIN"/>
    <property type="match status" value="1"/>
</dbReference>
<feature type="domain" description="Heterokaryon incompatibility" evidence="1">
    <location>
        <begin position="249"/>
        <end position="395"/>
    </location>
</feature>
<sequence length="553" mass="62752">MHFNFSRPNTIKSFLDIKKDAIKGAKAAGLEKALVQNLQLEFKRYRNATKHTTSDVIMPCPTNLDDPNEYKLSTHRACINVWLSWDDHKLNDLVAAAVSENCRMCQAIVDMVEYATNGEAPGQSIVSSCLFLNNATCRPEMIGISIYPKGSTSIDLQFHIAMENANLQSDIVLKTPVVASTGDEVCLNFCSRALQACLTQHETCRPDDKNLWLPTRLIDLHPNLTAKGEVRVIQTNDLPDIERHSGVQYLTLSHTWGPVGPTKLTRSKLKCMEEGIKIVDLSRRFQDAIYVAQRLEIRFLWIDSLCIIQDSLDDRAKECSDMDKVYRHGVCNISACLGEDSTVSLFTTRQPPSGTPIIFMQNYSNCVARLSVIPDYVSLTRKYSQLYTRGWVLQERLLSPRILHFAHFLSWECHSCLTTEMYDESVTRNKLLLPWLPVSERGWISGTRAAGVHYAYRWWKMLQIYTRSNLTYQNDKLIALSGIAREFSKLIDEPYYAGVWGGDYAVFSLLWHSLPQRPVVAIPQSEYRAPSWSWASTEGTCYELTVPTVAELA</sequence>
<organism evidence="2 3">
    <name type="scientific">Xylaria arbuscula</name>
    <dbReference type="NCBI Taxonomy" id="114810"/>
    <lineage>
        <taxon>Eukaryota</taxon>
        <taxon>Fungi</taxon>
        <taxon>Dikarya</taxon>
        <taxon>Ascomycota</taxon>
        <taxon>Pezizomycotina</taxon>
        <taxon>Sordariomycetes</taxon>
        <taxon>Xylariomycetidae</taxon>
        <taxon>Xylariales</taxon>
        <taxon>Xylariaceae</taxon>
        <taxon>Xylaria</taxon>
    </lineage>
</organism>
<dbReference type="AlphaFoldDB" id="A0A9W8TIG2"/>
<evidence type="ECO:0000259" key="1">
    <source>
        <dbReference type="Pfam" id="PF06985"/>
    </source>
</evidence>
<proteinExistence type="predicted"/>
<name>A0A9W8TIG2_9PEZI</name>